<sequence length="439" mass="45866">MDILLGIGLLLLLIVVGVPVGFALGLAGTLSLTLIINPSIVAGLLGQVVHHTASNYVLLTIPMFVLMAEFLGASGIAKDMMISCSRLMHRVKGGLAMACVLAGSILASASGSSTASVASISSAAFPTMKTLGYNEGFSIGTMAIAGTLAIMIPPSIAFIVYGIITEESIGRLFMAGLIPGVLTALGYIATIAIAVRVWPSWAPDPKLVKSQILQADSNSAAAGELRQSGRVWPVLALVFIVLGALYSGIATPTEVGAIGAFGALVISLMLRRMTWGSFYMAVGKTLRTTAMIVAIIFGALLFGYFMAYTKVTTSMIEWIALADLSPYTVLLLVVFIYLILGMFMDQFAIIVLTVPITYAVLTGLGFDGIWLGIVLVKTAEIGLVSPPLGLNIYIASGSTGVSTKQGFTGVAPFLVVEMLILGLIIAFPSMSLFLPNLLG</sequence>
<feature type="transmembrane region" description="Helical" evidence="7">
    <location>
        <begin position="234"/>
        <end position="267"/>
    </location>
</feature>
<feature type="transmembrane region" description="Helical" evidence="7">
    <location>
        <begin position="7"/>
        <end position="36"/>
    </location>
</feature>
<proteinExistence type="inferred from homology"/>
<dbReference type="PIRSF" id="PIRSF006066">
    <property type="entry name" value="HI0050"/>
    <property type="match status" value="1"/>
</dbReference>
<evidence type="ECO:0000259" key="8">
    <source>
        <dbReference type="Pfam" id="PF06808"/>
    </source>
</evidence>
<dbReference type="EMBL" id="VTPY01000008">
    <property type="protein sequence ID" value="KAA0010040.1"/>
    <property type="molecule type" value="Genomic_DNA"/>
</dbReference>
<evidence type="ECO:0000256" key="6">
    <source>
        <dbReference type="ARBA" id="ARBA00023136"/>
    </source>
</evidence>
<comment type="caution">
    <text evidence="7">Lacks conserved residue(s) required for the propagation of feature annotation.</text>
</comment>
<dbReference type="PANTHER" id="PTHR33362:SF5">
    <property type="entry name" value="C4-DICARBOXYLATE TRAP TRANSPORTER LARGE PERMEASE PROTEIN DCTM"/>
    <property type="match status" value="1"/>
</dbReference>
<dbReference type="InterPro" id="IPR010656">
    <property type="entry name" value="DctM"/>
</dbReference>
<comment type="caution">
    <text evidence="9">The sequence shown here is derived from an EMBL/GenBank/DDBJ whole genome shotgun (WGS) entry which is preliminary data.</text>
</comment>
<reference evidence="9 10" key="1">
    <citation type="submission" date="2019-08" db="EMBL/GenBank/DDBJ databases">
        <title>Bioinformatics analysis of the strain L3 and L5.</title>
        <authorList>
            <person name="Li X."/>
        </authorList>
    </citation>
    <scope>NUCLEOTIDE SEQUENCE [LARGE SCALE GENOMIC DNA]</scope>
    <source>
        <strain evidence="9 10">L5</strain>
    </source>
</reference>
<evidence type="ECO:0000256" key="4">
    <source>
        <dbReference type="ARBA" id="ARBA00022692"/>
    </source>
</evidence>
<keyword evidence="2" id="KW-1003">Cell membrane</keyword>
<feature type="transmembrane region" description="Helical" evidence="7">
    <location>
        <begin position="98"/>
        <end position="125"/>
    </location>
</feature>
<keyword evidence="3 7" id="KW-0997">Cell inner membrane</keyword>
<evidence type="ECO:0000256" key="7">
    <source>
        <dbReference type="RuleBase" id="RU369079"/>
    </source>
</evidence>
<dbReference type="InterPro" id="IPR004681">
    <property type="entry name" value="TRAP_DctM"/>
</dbReference>
<evidence type="ECO:0000256" key="3">
    <source>
        <dbReference type="ARBA" id="ARBA00022519"/>
    </source>
</evidence>
<feature type="transmembrane region" description="Helical" evidence="7">
    <location>
        <begin position="347"/>
        <end position="366"/>
    </location>
</feature>
<evidence type="ECO:0000256" key="5">
    <source>
        <dbReference type="ARBA" id="ARBA00022989"/>
    </source>
</evidence>
<keyword evidence="7" id="KW-0813">Transport</keyword>
<evidence type="ECO:0000313" key="10">
    <source>
        <dbReference type="Proteomes" id="UP000486760"/>
    </source>
</evidence>
<dbReference type="GO" id="GO:0005886">
    <property type="term" value="C:plasma membrane"/>
    <property type="evidence" value="ECO:0007669"/>
    <property type="project" value="UniProtKB-SubCell"/>
</dbReference>
<comment type="similarity">
    <text evidence="7">Belongs to the TRAP transporter large permease family.</text>
</comment>
<organism evidence="9 10">
    <name type="scientific">Billgrantia pellis</name>
    <dbReference type="NCBI Taxonomy" id="2606936"/>
    <lineage>
        <taxon>Bacteria</taxon>
        <taxon>Pseudomonadati</taxon>
        <taxon>Pseudomonadota</taxon>
        <taxon>Gammaproteobacteria</taxon>
        <taxon>Oceanospirillales</taxon>
        <taxon>Halomonadaceae</taxon>
        <taxon>Billgrantia</taxon>
    </lineage>
</organism>
<keyword evidence="6 7" id="KW-0472">Membrane</keyword>
<evidence type="ECO:0000256" key="2">
    <source>
        <dbReference type="ARBA" id="ARBA00022475"/>
    </source>
</evidence>
<feature type="domain" description="TRAP C4-dicarboxylate transport system permease DctM subunit" evidence="8">
    <location>
        <begin position="8"/>
        <end position="430"/>
    </location>
</feature>
<dbReference type="Pfam" id="PF06808">
    <property type="entry name" value="DctM"/>
    <property type="match status" value="1"/>
</dbReference>
<feature type="transmembrane region" description="Helical" evidence="7">
    <location>
        <begin position="288"/>
        <end position="306"/>
    </location>
</feature>
<keyword evidence="4 7" id="KW-0812">Transmembrane</keyword>
<gene>
    <name evidence="9" type="ORF">F0A17_19345</name>
</gene>
<comment type="subcellular location">
    <subcellularLocation>
        <location evidence="1 7">Cell inner membrane</location>
        <topology evidence="1 7">Multi-pass membrane protein</topology>
    </subcellularLocation>
</comment>
<feature type="transmembrane region" description="Helical" evidence="7">
    <location>
        <begin position="318"/>
        <end position="340"/>
    </location>
</feature>
<dbReference type="NCBIfam" id="TIGR00786">
    <property type="entry name" value="dctM"/>
    <property type="match status" value="1"/>
</dbReference>
<keyword evidence="5 7" id="KW-1133">Transmembrane helix</keyword>
<evidence type="ECO:0000313" key="9">
    <source>
        <dbReference type="EMBL" id="KAA0010040.1"/>
    </source>
</evidence>
<comment type="subunit">
    <text evidence="7">The complex comprises the extracytoplasmic solute receptor protein and the two transmembrane proteins.</text>
</comment>
<evidence type="ECO:0000256" key="1">
    <source>
        <dbReference type="ARBA" id="ARBA00004429"/>
    </source>
</evidence>
<accession>A0A7V7FX27</accession>
<feature type="transmembrane region" description="Helical" evidence="7">
    <location>
        <begin position="410"/>
        <end position="434"/>
    </location>
</feature>
<keyword evidence="10" id="KW-1185">Reference proteome</keyword>
<dbReference type="Proteomes" id="UP000486760">
    <property type="component" value="Unassembled WGS sequence"/>
</dbReference>
<dbReference type="PANTHER" id="PTHR33362">
    <property type="entry name" value="SIALIC ACID TRAP TRANSPORTER PERMEASE PROTEIN SIAT-RELATED"/>
    <property type="match status" value="1"/>
</dbReference>
<dbReference type="GO" id="GO:0022857">
    <property type="term" value="F:transmembrane transporter activity"/>
    <property type="evidence" value="ECO:0007669"/>
    <property type="project" value="UniProtKB-UniRule"/>
</dbReference>
<feature type="transmembrane region" description="Helical" evidence="7">
    <location>
        <begin position="176"/>
        <end position="198"/>
    </location>
</feature>
<protein>
    <recommendedName>
        <fullName evidence="7">TRAP transporter large permease protein</fullName>
    </recommendedName>
</protein>
<feature type="transmembrane region" description="Helical" evidence="7">
    <location>
        <begin position="56"/>
        <end position="77"/>
    </location>
</feature>
<comment type="function">
    <text evidence="7">Part of the tripartite ATP-independent periplasmic (TRAP) transport system.</text>
</comment>
<name>A0A7V7FX27_9GAMM</name>
<dbReference type="AlphaFoldDB" id="A0A7V7FX27"/>
<feature type="transmembrane region" description="Helical" evidence="7">
    <location>
        <begin position="137"/>
        <end position="164"/>
    </location>
</feature>
<dbReference type="RefSeq" id="WP_149330004.1">
    <property type="nucleotide sequence ID" value="NZ_VTPY01000008.1"/>
</dbReference>